<proteinExistence type="predicted"/>
<evidence type="ECO:0000313" key="1">
    <source>
        <dbReference type="EMBL" id="GIY20314.1"/>
    </source>
</evidence>
<dbReference type="Proteomes" id="UP001054945">
    <property type="component" value="Unassembled WGS sequence"/>
</dbReference>
<sequence length="61" mass="6961">CDNGVALRQRASSIGFLIEYILYRRVTPYRLFSSGIKCAMVRTDREAFSLYVMCKSSENAC</sequence>
<comment type="caution">
    <text evidence="1">The sequence shown here is derived from an EMBL/GenBank/DDBJ whole genome shotgun (WGS) entry which is preliminary data.</text>
</comment>
<reference evidence="1 2" key="1">
    <citation type="submission" date="2021-06" db="EMBL/GenBank/DDBJ databases">
        <title>Caerostris extrusa draft genome.</title>
        <authorList>
            <person name="Kono N."/>
            <person name="Arakawa K."/>
        </authorList>
    </citation>
    <scope>NUCLEOTIDE SEQUENCE [LARGE SCALE GENOMIC DNA]</scope>
</reference>
<evidence type="ECO:0000313" key="2">
    <source>
        <dbReference type="Proteomes" id="UP001054945"/>
    </source>
</evidence>
<keyword evidence="2" id="KW-1185">Reference proteome</keyword>
<dbReference type="EMBL" id="BPLR01007867">
    <property type="protein sequence ID" value="GIY20314.1"/>
    <property type="molecule type" value="Genomic_DNA"/>
</dbReference>
<name>A0AAV4REI5_CAEEX</name>
<dbReference type="AlphaFoldDB" id="A0AAV4REI5"/>
<accession>A0AAV4REI5</accession>
<gene>
    <name evidence="1" type="ORF">CEXT_599971</name>
</gene>
<organism evidence="1 2">
    <name type="scientific">Caerostris extrusa</name>
    <name type="common">Bark spider</name>
    <name type="synonym">Caerostris bankana</name>
    <dbReference type="NCBI Taxonomy" id="172846"/>
    <lineage>
        <taxon>Eukaryota</taxon>
        <taxon>Metazoa</taxon>
        <taxon>Ecdysozoa</taxon>
        <taxon>Arthropoda</taxon>
        <taxon>Chelicerata</taxon>
        <taxon>Arachnida</taxon>
        <taxon>Araneae</taxon>
        <taxon>Araneomorphae</taxon>
        <taxon>Entelegynae</taxon>
        <taxon>Araneoidea</taxon>
        <taxon>Araneidae</taxon>
        <taxon>Caerostris</taxon>
    </lineage>
</organism>
<feature type="non-terminal residue" evidence="1">
    <location>
        <position position="1"/>
    </location>
</feature>
<protein>
    <submittedName>
        <fullName evidence="1">Uncharacterized protein</fullName>
    </submittedName>
</protein>